<dbReference type="InterPro" id="IPR043129">
    <property type="entry name" value="ATPase_NBD"/>
</dbReference>
<dbReference type="InterPro" id="IPR008040">
    <property type="entry name" value="Hydant_A_N"/>
</dbReference>
<keyword evidence="5" id="KW-1185">Reference proteome</keyword>
<evidence type="ECO:0000313" key="4">
    <source>
        <dbReference type="EMBL" id="MCJ2541824.1"/>
    </source>
</evidence>
<dbReference type="Pfam" id="PF19278">
    <property type="entry name" value="Hydant_A_C"/>
    <property type="match status" value="1"/>
</dbReference>
<evidence type="ECO:0000259" key="2">
    <source>
        <dbReference type="Pfam" id="PF05378"/>
    </source>
</evidence>
<evidence type="ECO:0000313" key="5">
    <source>
        <dbReference type="Proteomes" id="UP000830835"/>
    </source>
</evidence>
<dbReference type="Proteomes" id="UP000830835">
    <property type="component" value="Unassembled WGS sequence"/>
</dbReference>
<organism evidence="4 5">
    <name type="scientific">Thermostichus vulcanus str. 'Rupite'</name>
    <dbReference type="NCBI Taxonomy" id="2813851"/>
    <lineage>
        <taxon>Bacteria</taxon>
        <taxon>Bacillati</taxon>
        <taxon>Cyanobacteriota</taxon>
        <taxon>Cyanophyceae</taxon>
        <taxon>Thermostichales</taxon>
        <taxon>Thermostichaceae</taxon>
        <taxon>Thermostichus</taxon>
    </lineage>
</organism>
<comment type="caution">
    <text evidence="4">The sequence shown here is derived from an EMBL/GenBank/DDBJ whole genome shotgun (WGS) entry which is preliminary data.</text>
</comment>
<feature type="domain" description="Hydantoinase A/oxoprolinase" evidence="1">
    <location>
        <begin position="219"/>
        <end position="504"/>
    </location>
</feature>
<accession>A0ABT0C7Q8</accession>
<evidence type="ECO:0000259" key="1">
    <source>
        <dbReference type="Pfam" id="PF01968"/>
    </source>
</evidence>
<proteinExistence type="predicted"/>
<protein>
    <submittedName>
        <fullName evidence="4">Hydantoinase/oxoprolinase family protein</fullName>
    </submittedName>
</protein>
<feature type="domain" description="Acetophenone carboxylase-like C-terminal" evidence="3">
    <location>
        <begin position="592"/>
        <end position="688"/>
    </location>
</feature>
<reference evidence="4" key="1">
    <citation type="submission" date="2021-02" db="EMBL/GenBank/DDBJ databases">
        <title>The CRISPR/cas machinery reduction and long-range gene transfer in the hot spring cyanobacterium Synechococcus.</title>
        <authorList>
            <person name="Dvorak P."/>
            <person name="Jahodarova E."/>
            <person name="Hasler P."/>
            <person name="Poulickova A."/>
        </authorList>
    </citation>
    <scope>NUCLEOTIDE SEQUENCE</scope>
    <source>
        <strain evidence="4">Rupite</strain>
    </source>
</reference>
<dbReference type="SUPFAM" id="SSF53067">
    <property type="entry name" value="Actin-like ATPase domain"/>
    <property type="match status" value="1"/>
</dbReference>
<sequence length="696" mass="74194">MVEVALHASDNLSVAKQRDPGQSWVRLGIDVGGTFTDLVVLQDGQIRTAKVLSTPSPELGVFAALDKIGPVEIDLFCHGMTVATNALLERKGSPTVFLTTAGFRDILAIARQNRPSLYDLTQPKPEPVVPRHYCLEVQERCSVGGVLEPLTEAEIQRVIQIVAEQVERDGIRSIAVGFLFSFLYPEHEQRLGAALRKAFPNLHISLSCEVAPEFREYERFSTTAIDAYLSPALAGYLHRLAQGCEQRGIPQPLIMQSSGGVTSIAQAAAHASVALLSGPAGGVYGGAYLGQLSGYGNLLSFDMGGTSTDVALIQNGIPQVSPAAVVGGLPVQQPQIDLHTVSAGGGSLAQLMPGGGLQVGPESAGSNPGPACYGRGGTAPTVTDANLWLGYLPDGGWLGDAVQLRRDLAEQALRTVADPLGLSVQEVAVGIRTLANGAMVRALRVISVERGLDPADFALLAFGGAGPMHACALAEALGMRTILIPAACGVLSALGMALADLRRDYRRAVLRPLRSLHQVGSTLSDWAVPLVQQAHLDLQNPALQFSLDLRYRGQSFELGIPVQLSDPVECIEQQFHATHQQRYGWQDPAQPVEVIQLRLQAVQALPKVPLVAPDPLLRDLSVEVCPPRGQRWAWFGGAFQKVPVYDRLQMGIGSHVQGPAIVELPEATAVIEAGWRGTVDQVGTLILKRCLVCANE</sequence>
<gene>
    <name evidence="4" type="ORF">JX360_02710</name>
</gene>
<dbReference type="PANTHER" id="PTHR11365:SF23">
    <property type="entry name" value="HYPOTHETICAL 5-OXOPROLINASE (EUROFUNG)-RELATED"/>
    <property type="match status" value="1"/>
</dbReference>
<dbReference type="InterPro" id="IPR049517">
    <property type="entry name" value="ACX-like_C"/>
</dbReference>
<dbReference type="Pfam" id="PF01968">
    <property type="entry name" value="Hydantoinase_A"/>
    <property type="match status" value="1"/>
</dbReference>
<dbReference type="Pfam" id="PF05378">
    <property type="entry name" value="Hydant_A_N"/>
    <property type="match status" value="1"/>
</dbReference>
<dbReference type="EMBL" id="JAFIRA010000004">
    <property type="protein sequence ID" value="MCJ2541824.1"/>
    <property type="molecule type" value="Genomic_DNA"/>
</dbReference>
<name>A0ABT0C7Q8_THEVL</name>
<dbReference type="InterPro" id="IPR045079">
    <property type="entry name" value="Oxoprolinase-like"/>
</dbReference>
<feature type="domain" description="Hydantoinase/oxoprolinase N-terminal" evidence="2">
    <location>
        <begin position="26"/>
        <end position="197"/>
    </location>
</feature>
<dbReference type="InterPro" id="IPR002821">
    <property type="entry name" value="Hydantoinase_A"/>
</dbReference>
<dbReference type="PANTHER" id="PTHR11365">
    <property type="entry name" value="5-OXOPROLINASE RELATED"/>
    <property type="match status" value="1"/>
</dbReference>
<evidence type="ECO:0000259" key="3">
    <source>
        <dbReference type="Pfam" id="PF19278"/>
    </source>
</evidence>